<feature type="compositionally biased region" description="Basic and acidic residues" evidence="4">
    <location>
        <begin position="333"/>
        <end position="353"/>
    </location>
</feature>
<protein>
    <submittedName>
        <fullName evidence="8">Penicillin-binding protein PbpB</fullName>
        <ecNumber evidence="8">2.4.1.129</ecNumber>
    </submittedName>
</protein>
<dbReference type="GO" id="GO:0071555">
    <property type="term" value="P:cell wall organization"/>
    <property type="evidence" value="ECO:0007669"/>
    <property type="project" value="TreeGrafter"/>
</dbReference>
<evidence type="ECO:0000256" key="1">
    <source>
        <dbReference type="ARBA" id="ARBA00004370"/>
    </source>
</evidence>
<evidence type="ECO:0000313" key="9">
    <source>
        <dbReference type="Proteomes" id="UP000243589"/>
    </source>
</evidence>
<dbReference type="GO" id="GO:0005886">
    <property type="term" value="C:plasma membrane"/>
    <property type="evidence" value="ECO:0007669"/>
    <property type="project" value="TreeGrafter"/>
</dbReference>
<comment type="caution">
    <text evidence="8">The sequence shown here is derived from an EMBL/GenBank/DDBJ whole genome shotgun (WGS) entry which is preliminary data.</text>
</comment>
<organism evidence="8 9">
    <name type="scientific">Brevibacterium ravenspurgense</name>
    <dbReference type="NCBI Taxonomy" id="479117"/>
    <lineage>
        <taxon>Bacteria</taxon>
        <taxon>Bacillati</taxon>
        <taxon>Actinomycetota</taxon>
        <taxon>Actinomycetes</taxon>
        <taxon>Micrococcales</taxon>
        <taxon>Brevibacteriaceae</taxon>
        <taxon>Brevibacterium</taxon>
    </lineage>
</organism>
<proteinExistence type="inferred from homology"/>
<evidence type="ECO:0000256" key="4">
    <source>
        <dbReference type="SAM" id="MobiDB-lite"/>
    </source>
</evidence>
<reference evidence="8 9" key="1">
    <citation type="submission" date="2016-01" db="EMBL/GenBank/DDBJ databases">
        <title>Use of Whole Genome Sequencing to ascertain that Brevibacterium massiliense (Roux, Raoult 2009) is a later heterotypic synonym of Brevibacterium ravenspurgense (Mages 2008).</title>
        <authorList>
            <person name="Bernier A.-M."/>
            <person name="Burdz T."/>
            <person name="Huynh C."/>
            <person name="Pachecho A.L."/>
            <person name="Wiebe D."/>
            <person name="Bonner C."/>
            <person name="Bernard K."/>
        </authorList>
    </citation>
    <scope>NUCLEOTIDE SEQUENCE [LARGE SCALE GENOMIC DNA]</scope>
    <source>
        <strain evidence="8 9">CCUG56047</strain>
    </source>
</reference>
<dbReference type="Gene3D" id="3.40.710.10">
    <property type="entry name" value="DD-peptidase/beta-lactamase superfamily"/>
    <property type="match status" value="1"/>
</dbReference>
<sequence length="591" mass="62584">MNPRSSRPGKAKRQRGFTIRTRLIAFLSVFVLVGILGRLVWIQGLDASQIASRALAGRLVTQPLPADRGVILGADGTVLADNADRYQIVVDQVNVAAYKDEDDNPLGAWGAAKAMAPVLGTEAGLIFPKLSGDKRWNPVATGITSEVWREIQDLEIPGITAEKYTVRSYPSGAVAGNLIGWVGSDGVPLAGLELQHQKQLQGKDGSRQFEKGLKGDIIPLGENDTTPPVNGTGLELTIDPQIQMFAQRSIAKAVKEHNAQWGTVVIEEIGTGRLLAVAQAPTVDPNNPGGVGGPDRGTRAFTDPVEPGSTGKAITAAALIEEGLVTPESKFTVPDKWKAPNGEEFRDSSPHEDEKLTFSGIIEKSSNTGTLMAGQKLSLQQRYDYLKKFGLGESSGIDFPGAAKGIVHPYDKWDGRTEYTVMFGQGLSATTLQSASVFATLGNGGVRVPQQLVKGTVSDSGRVSEIPPKEGTRVVSEETADSVGTMLEAVVADGTGTSARVKGYRTAGKTGTAQIAEGKNQKGGYTANFSGFAPAENPKVAVSVTLQRPTKGYYGGTSAAPVFSEVTGYALRQMGVAPSTEEPKLIPKEWK</sequence>
<keyword evidence="8" id="KW-0808">Transferase</keyword>
<dbReference type="GO" id="GO:0008658">
    <property type="term" value="F:penicillin binding"/>
    <property type="evidence" value="ECO:0007669"/>
    <property type="project" value="InterPro"/>
</dbReference>
<evidence type="ECO:0000313" key="8">
    <source>
        <dbReference type="EMBL" id="KXZ57934.1"/>
    </source>
</evidence>
<dbReference type="Gene3D" id="3.90.1310.10">
    <property type="entry name" value="Penicillin-binding protein 2a (Domain 2)"/>
    <property type="match status" value="1"/>
</dbReference>
<dbReference type="PANTHER" id="PTHR30627:SF1">
    <property type="entry name" value="PEPTIDOGLYCAN D,D-TRANSPEPTIDASE FTSI"/>
    <property type="match status" value="1"/>
</dbReference>
<keyword evidence="8" id="KW-0328">Glycosyltransferase</keyword>
<dbReference type="PANTHER" id="PTHR30627">
    <property type="entry name" value="PEPTIDOGLYCAN D,D-TRANSPEPTIDASE"/>
    <property type="match status" value="1"/>
</dbReference>
<feature type="region of interest" description="Disordered" evidence="4">
    <location>
        <begin position="332"/>
        <end position="353"/>
    </location>
</feature>
<evidence type="ECO:0000256" key="3">
    <source>
        <dbReference type="ARBA" id="ARBA00023136"/>
    </source>
</evidence>
<dbReference type="PATRIC" id="fig|479117.4.peg.965"/>
<evidence type="ECO:0000256" key="5">
    <source>
        <dbReference type="SAM" id="Phobius"/>
    </source>
</evidence>
<dbReference type="Pfam" id="PF03717">
    <property type="entry name" value="PBP_dimer"/>
    <property type="match status" value="1"/>
</dbReference>
<dbReference type="RefSeq" id="WP_062020822.1">
    <property type="nucleotide sequence ID" value="NZ_LQQC01000010.1"/>
</dbReference>
<dbReference type="EC" id="2.4.1.129" evidence="8"/>
<dbReference type="SUPFAM" id="SSF56519">
    <property type="entry name" value="Penicillin binding protein dimerisation domain"/>
    <property type="match status" value="1"/>
</dbReference>
<dbReference type="Gene3D" id="3.30.450.330">
    <property type="match status" value="1"/>
</dbReference>
<dbReference type="SUPFAM" id="SSF56601">
    <property type="entry name" value="beta-lactamase/transpeptidase-like"/>
    <property type="match status" value="1"/>
</dbReference>
<dbReference type="InterPro" id="IPR050515">
    <property type="entry name" value="Beta-lactam/transpept"/>
</dbReference>
<evidence type="ECO:0000259" key="6">
    <source>
        <dbReference type="Pfam" id="PF00905"/>
    </source>
</evidence>
<keyword evidence="3 5" id="KW-0472">Membrane</keyword>
<dbReference type="AlphaFoldDB" id="A0A150H7F2"/>
<dbReference type="InterPro" id="IPR001460">
    <property type="entry name" value="PCN-bd_Tpept"/>
</dbReference>
<dbReference type="Pfam" id="PF00905">
    <property type="entry name" value="Transpeptidase"/>
    <property type="match status" value="1"/>
</dbReference>
<feature type="domain" description="Penicillin-binding protein transpeptidase" evidence="6">
    <location>
        <begin position="262"/>
        <end position="566"/>
    </location>
</feature>
<dbReference type="InterPro" id="IPR036138">
    <property type="entry name" value="PBP_dimer_sf"/>
</dbReference>
<dbReference type="EMBL" id="LQQC01000010">
    <property type="protein sequence ID" value="KXZ57934.1"/>
    <property type="molecule type" value="Genomic_DNA"/>
</dbReference>
<feature type="domain" description="Penicillin-binding protein dimerisation" evidence="7">
    <location>
        <begin position="64"/>
        <end position="218"/>
    </location>
</feature>
<dbReference type="GO" id="GO:0016757">
    <property type="term" value="F:glycosyltransferase activity"/>
    <property type="evidence" value="ECO:0007669"/>
    <property type="project" value="UniProtKB-KW"/>
</dbReference>
<dbReference type="Proteomes" id="UP000243589">
    <property type="component" value="Unassembled WGS sequence"/>
</dbReference>
<dbReference type="InterPro" id="IPR012338">
    <property type="entry name" value="Beta-lactam/transpept-like"/>
</dbReference>
<evidence type="ECO:0000259" key="7">
    <source>
        <dbReference type="Pfam" id="PF03717"/>
    </source>
</evidence>
<dbReference type="InterPro" id="IPR005311">
    <property type="entry name" value="PBP_dimer"/>
</dbReference>
<evidence type="ECO:0000256" key="2">
    <source>
        <dbReference type="ARBA" id="ARBA00007171"/>
    </source>
</evidence>
<keyword evidence="9" id="KW-1185">Reference proteome</keyword>
<feature type="transmembrane region" description="Helical" evidence="5">
    <location>
        <begin position="21"/>
        <end position="41"/>
    </location>
</feature>
<comment type="similarity">
    <text evidence="2">Belongs to the transpeptidase family.</text>
</comment>
<accession>A0A150H7F2</accession>
<keyword evidence="5" id="KW-0812">Transmembrane</keyword>
<keyword evidence="5" id="KW-1133">Transmembrane helix</keyword>
<comment type="subcellular location">
    <subcellularLocation>
        <location evidence="1">Membrane</location>
    </subcellularLocation>
</comment>
<gene>
    <name evidence="8" type="primary">pbpB</name>
    <name evidence="8" type="ORF">Bravens_00966</name>
</gene>
<name>A0A150H7F2_9MICO</name>